<dbReference type="NCBIfam" id="TIGR00231">
    <property type="entry name" value="small_GTP"/>
    <property type="match status" value="1"/>
</dbReference>
<feature type="domain" description="G" evidence="5">
    <location>
        <begin position="202"/>
        <end position="338"/>
    </location>
</feature>
<accession>A0A4S9XS16</accession>
<evidence type="ECO:0000256" key="3">
    <source>
        <dbReference type="ARBA" id="ARBA00022741"/>
    </source>
</evidence>
<dbReference type="InterPro" id="IPR018948">
    <property type="entry name" value="GTP-bd_TrmE_N"/>
</dbReference>
<dbReference type="Gene3D" id="3.40.50.300">
    <property type="entry name" value="P-loop containing nucleotide triphosphate hydrolases"/>
    <property type="match status" value="1"/>
</dbReference>
<dbReference type="Pfam" id="PF01926">
    <property type="entry name" value="MMR_HSR1"/>
    <property type="match status" value="1"/>
</dbReference>
<dbReference type="EMBL" id="QZBT01000115">
    <property type="protein sequence ID" value="THZ80873.1"/>
    <property type="molecule type" value="Genomic_DNA"/>
</dbReference>
<dbReference type="AlphaFoldDB" id="A0A4S9XS16"/>
<evidence type="ECO:0000259" key="7">
    <source>
        <dbReference type="Pfam" id="PF12631"/>
    </source>
</evidence>
<dbReference type="Gene3D" id="3.30.1360.120">
    <property type="entry name" value="Probable tRNA modification gtpase trme, domain 1"/>
    <property type="match status" value="1"/>
</dbReference>
<dbReference type="InterPro" id="IPR031168">
    <property type="entry name" value="G_TrmE"/>
</dbReference>
<feature type="domain" description="MnmE helical" evidence="7">
    <location>
        <begin position="102"/>
        <end position="502"/>
    </location>
</feature>
<evidence type="ECO:0000313" key="9">
    <source>
        <dbReference type="Proteomes" id="UP000310039"/>
    </source>
</evidence>
<evidence type="ECO:0000256" key="2">
    <source>
        <dbReference type="ARBA" id="ARBA00022694"/>
    </source>
</evidence>
<name>A0A4S9XS16_AURPU</name>
<dbReference type="GO" id="GO:0002098">
    <property type="term" value="P:tRNA wobble uridine modification"/>
    <property type="evidence" value="ECO:0007669"/>
    <property type="project" value="TreeGrafter"/>
</dbReference>
<evidence type="ECO:0000313" key="8">
    <source>
        <dbReference type="EMBL" id="THZ80873.1"/>
    </source>
</evidence>
<keyword evidence="3" id="KW-0547">Nucleotide-binding</keyword>
<comment type="caution">
    <text evidence="8">The sequence shown here is derived from an EMBL/GenBank/DDBJ whole genome shotgun (WGS) entry which is preliminary data.</text>
</comment>
<dbReference type="InterPro" id="IPR027266">
    <property type="entry name" value="TrmE/GcvT-like"/>
</dbReference>
<dbReference type="PANTHER" id="PTHR42714">
    <property type="entry name" value="TRNA MODIFICATION GTPASE GTPBP3"/>
    <property type="match status" value="1"/>
</dbReference>
<evidence type="ECO:0000256" key="4">
    <source>
        <dbReference type="ARBA" id="ARBA00023134"/>
    </source>
</evidence>
<dbReference type="InterPro" id="IPR025867">
    <property type="entry name" value="MnmE_helical"/>
</dbReference>
<dbReference type="Pfam" id="PF10396">
    <property type="entry name" value="TrmE_N"/>
    <property type="match status" value="1"/>
</dbReference>
<proteinExistence type="inferred from homology"/>
<dbReference type="GO" id="GO:0003924">
    <property type="term" value="F:GTPase activity"/>
    <property type="evidence" value="ECO:0007669"/>
    <property type="project" value="InterPro"/>
</dbReference>
<dbReference type="CDD" id="cd14858">
    <property type="entry name" value="TrmE_N"/>
    <property type="match status" value="1"/>
</dbReference>
<evidence type="ECO:0000259" key="6">
    <source>
        <dbReference type="Pfam" id="PF10396"/>
    </source>
</evidence>
<comment type="similarity">
    <text evidence="1">Belongs to the TRAFAC class TrmE-Era-EngA-EngB-Septin-like GTPase superfamily. TrmE GTPase family.</text>
</comment>
<dbReference type="GO" id="GO:0030488">
    <property type="term" value="P:tRNA methylation"/>
    <property type="evidence" value="ECO:0007669"/>
    <property type="project" value="TreeGrafter"/>
</dbReference>
<organism evidence="8 9">
    <name type="scientific">Aureobasidium pullulans</name>
    <name type="common">Black yeast</name>
    <name type="synonym">Pullularia pullulans</name>
    <dbReference type="NCBI Taxonomy" id="5580"/>
    <lineage>
        <taxon>Eukaryota</taxon>
        <taxon>Fungi</taxon>
        <taxon>Dikarya</taxon>
        <taxon>Ascomycota</taxon>
        <taxon>Pezizomycotina</taxon>
        <taxon>Dothideomycetes</taxon>
        <taxon>Dothideomycetidae</taxon>
        <taxon>Dothideales</taxon>
        <taxon>Saccotheciaceae</taxon>
        <taxon>Aureobasidium</taxon>
    </lineage>
</organism>
<dbReference type="HAMAP" id="MF_00379">
    <property type="entry name" value="GTPase_MnmE"/>
    <property type="match status" value="1"/>
</dbReference>
<sequence length="505" mass="55122">MHLCPGQKPLKPRYASVRTLYRPGTKPSPDSLLDSSALILYFPAPKTVTGEDLLELHVHGGTAVVRAVLTAISQCSPAPGAIRYAEAGEFTRRAFMNDRLDLTQVEALGDTLSANTEQQRRLSVRGTTNNLYIRYESWRKMLLAARGELEALIDFSEDQHFDESPSELSSSVADQVQDLVLLIDTHRRNAMRGELLRNGIAISLLGAPNAGKSSLLNRIVGREAAIVSQEAGTTRDVVEVGIDLGGYLCRLGDTAGLRSAVLATAKAQQEHMQEKISMIEEEGMRRAKQRAIESDVVIAVLSLELEGKKVVLKPDQEVIDTAAELAEQKSNVLVVLNKTDLLSGHASELENFRRQVADALPHVRLENIFAISCRDAETSTAADAGHIPTFLSGLIRQFEDMTSAVAATDDDTDPSIWQESLGATERHRLLLDECQFHLEQFLGQVEAGTQNTEDSSLEEVDVDIVLAAENLRDAANCLARITGRGEAGDVEEVLGVVFEKFCVGK</sequence>
<dbReference type="SUPFAM" id="SSF52540">
    <property type="entry name" value="P-loop containing nucleoside triphosphate hydrolases"/>
    <property type="match status" value="1"/>
</dbReference>
<keyword evidence="2" id="KW-0819">tRNA processing</keyword>
<dbReference type="Pfam" id="PF12631">
    <property type="entry name" value="MnmE_helical"/>
    <property type="match status" value="1"/>
</dbReference>
<dbReference type="InterPro" id="IPR005225">
    <property type="entry name" value="Small_GTP-bd"/>
</dbReference>
<dbReference type="SUPFAM" id="SSF116878">
    <property type="entry name" value="TrmE connector domain"/>
    <property type="match status" value="1"/>
</dbReference>
<dbReference type="InterPro" id="IPR006073">
    <property type="entry name" value="GTP-bd"/>
</dbReference>
<dbReference type="InterPro" id="IPR027417">
    <property type="entry name" value="P-loop_NTPase"/>
</dbReference>
<dbReference type="InterPro" id="IPR027368">
    <property type="entry name" value="MnmE_dom2"/>
</dbReference>
<dbReference type="Gene3D" id="1.20.120.430">
    <property type="entry name" value="tRNA modification GTPase MnmE domain 2"/>
    <property type="match status" value="1"/>
</dbReference>
<dbReference type="InterPro" id="IPR004520">
    <property type="entry name" value="GTPase_MnmE"/>
</dbReference>
<keyword evidence="8" id="KW-0378">Hydrolase</keyword>
<dbReference type="GO" id="GO:0005739">
    <property type="term" value="C:mitochondrion"/>
    <property type="evidence" value="ECO:0007669"/>
    <property type="project" value="TreeGrafter"/>
</dbReference>
<dbReference type="CDD" id="cd04164">
    <property type="entry name" value="trmE"/>
    <property type="match status" value="1"/>
</dbReference>
<protein>
    <submittedName>
        <fullName evidence="8">P-loop containing nucleoside triphosphate hydrolase protein</fullName>
    </submittedName>
</protein>
<evidence type="ECO:0000256" key="1">
    <source>
        <dbReference type="ARBA" id="ARBA00011043"/>
    </source>
</evidence>
<dbReference type="Proteomes" id="UP000310039">
    <property type="component" value="Unassembled WGS sequence"/>
</dbReference>
<feature type="domain" description="GTP-binding protein TrmE N-terminal" evidence="6">
    <location>
        <begin position="7"/>
        <end position="99"/>
    </location>
</feature>
<keyword evidence="4" id="KW-0342">GTP-binding</keyword>
<gene>
    <name evidence="8" type="ORF">D6C84_07051</name>
</gene>
<dbReference type="GO" id="GO:0005525">
    <property type="term" value="F:GTP binding"/>
    <property type="evidence" value="ECO:0007669"/>
    <property type="project" value="UniProtKB-KW"/>
</dbReference>
<dbReference type="PANTHER" id="PTHR42714:SF2">
    <property type="entry name" value="TRNA MODIFICATION GTPASE GTPBP3, MITOCHONDRIAL"/>
    <property type="match status" value="1"/>
</dbReference>
<reference evidence="8 9" key="1">
    <citation type="submission" date="2018-10" db="EMBL/GenBank/DDBJ databases">
        <title>Fifty Aureobasidium pullulans genomes reveal a recombining polyextremotolerant generalist.</title>
        <authorList>
            <person name="Gostincar C."/>
            <person name="Turk M."/>
            <person name="Zajc J."/>
            <person name="Gunde-Cimerman N."/>
        </authorList>
    </citation>
    <scope>NUCLEOTIDE SEQUENCE [LARGE SCALE GENOMIC DNA]</scope>
    <source>
        <strain evidence="8 9">EXF-3403</strain>
    </source>
</reference>
<evidence type="ECO:0000259" key="5">
    <source>
        <dbReference type="Pfam" id="PF01926"/>
    </source>
</evidence>